<dbReference type="EMBL" id="CAADHO010000023">
    <property type="protein sequence ID" value="VFQ47519.1"/>
    <property type="molecule type" value="Genomic_DNA"/>
</dbReference>
<gene>
    <name evidence="1" type="ORF">MSL71_52210</name>
</gene>
<keyword evidence="2" id="KW-1185">Reference proteome</keyword>
<name>A0A4U8YVP4_9BACT</name>
<accession>A0A4U8YVP4</accession>
<protein>
    <recommendedName>
        <fullName evidence="3">6-bladed beta-propeller</fullName>
    </recommendedName>
</protein>
<dbReference type="RefSeq" id="WP_180147482.1">
    <property type="nucleotide sequence ID" value="NZ_CAADHO010000023.1"/>
</dbReference>
<reference evidence="1 2" key="1">
    <citation type="submission" date="2019-03" db="EMBL/GenBank/DDBJ databases">
        <authorList>
            <person name="Nijsse B."/>
        </authorList>
    </citation>
    <scope>NUCLEOTIDE SEQUENCE [LARGE SCALE GENOMIC DNA]</scope>
    <source>
        <strain evidence="1">Desulfoluna butyratoxydans MSL71</strain>
    </source>
</reference>
<evidence type="ECO:0000313" key="1">
    <source>
        <dbReference type="EMBL" id="VFQ47519.1"/>
    </source>
</evidence>
<sequence>MKIRIILLSTILSIVPLFAFASYTGPFEVICGSWGKSISEFGKVWDYMEYRIPVILYVSKDNRIFLYDFSNKRTLIYDQTGNLNKVVSAKASDYSCYNYWGFEGYSKKGDAWLYRKEYYELKSNEGHTIETIDYKPKEIGLEKNATIEYPDFIYSISTTNYERYIRDNRKNLYLIVRYKHIRKNDSLEIDAYKITRFDIYENEWSTFYLPISKYNPSPLFNPDVDSAVTPIIEYRYPFISYSGDIYCVESSEEQFKVLKWVWKSKKE</sequence>
<evidence type="ECO:0008006" key="3">
    <source>
        <dbReference type="Google" id="ProtNLM"/>
    </source>
</evidence>
<evidence type="ECO:0000313" key="2">
    <source>
        <dbReference type="Proteomes" id="UP000507962"/>
    </source>
</evidence>
<dbReference type="AlphaFoldDB" id="A0A4U8YVP4"/>
<organism evidence="1 2">
    <name type="scientific">Desulfoluna butyratoxydans</name>
    <dbReference type="NCBI Taxonomy" id="231438"/>
    <lineage>
        <taxon>Bacteria</taxon>
        <taxon>Pseudomonadati</taxon>
        <taxon>Thermodesulfobacteriota</taxon>
        <taxon>Desulfobacteria</taxon>
        <taxon>Desulfobacterales</taxon>
        <taxon>Desulfolunaceae</taxon>
        <taxon>Desulfoluna</taxon>
    </lineage>
</organism>
<proteinExistence type="predicted"/>
<dbReference type="Proteomes" id="UP000507962">
    <property type="component" value="Unassembled WGS sequence"/>
</dbReference>